<dbReference type="Proteomes" id="UP000222542">
    <property type="component" value="Unassembled WGS sequence"/>
</dbReference>
<dbReference type="EMBL" id="AYRZ02000003">
    <property type="protein sequence ID" value="PHT87775.1"/>
    <property type="molecule type" value="Genomic_DNA"/>
</dbReference>
<dbReference type="SUPFAM" id="SSF53335">
    <property type="entry name" value="S-adenosyl-L-methionine-dependent methyltransferases"/>
    <property type="match status" value="1"/>
</dbReference>
<name>A0A2G3A0L5_CAPAN</name>
<accession>A0A2G3A0L5</accession>
<dbReference type="InterPro" id="IPR036390">
    <property type="entry name" value="WH_DNA-bd_sf"/>
</dbReference>
<reference evidence="7 8" key="2">
    <citation type="journal article" date="2017" name="Genome Biol.">
        <title>New reference genome sequences of hot pepper reveal the massive evolution of plant disease-resistance genes by retroduplication.</title>
        <authorList>
            <person name="Kim S."/>
            <person name="Park J."/>
            <person name="Yeom S.I."/>
            <person name="Kim Y.M."/>
            <person name="Seo E."/>
            <person name="Kim K.T."/>
            <person name="Kim M.S."/>
            <person name="Lee J.M."/>
            <person name="Cheong K."/>
            <person name="Shin H.S."/>
            <person name="Kim S.B."/>
            <person name="Han K."/>
            <person name="Lee J."/>
            <person name="Park M."/>
            <person name="Lee H.A."/>
            <person name="Lee H.Y."/>
            <person name="Lee Y."/>
            <person name="Oh S."/>
            <person name="Lee J.H."/>
            <person name="Choi E."/>
            <person name="Choi E."/>
            <person name="Lee S.E."/>
            <person name="Jeon J."/>
            <person name="Kim H."/>
            <person name="Choi G."/>
            <person name="Song H."/>
            <person name="Lee J."/>
            <person name="Lee S.C."/>
            <person name="Kwon J.K."/>
            <person name="Lee H.Y."/>
            <person name="Koo N."/>
            <person name="Hong Y."/>
            <person name="Kim R.W."/>
            <person name="Kang W.H."/>
            <person name="Huh J.H."/>
            <person name="Kang B.C."/>
            <person name="Yang T.J."/>
            <person name="Lee Y.H."/>
            <person name="Bennetzen J.L."/>
            <person name="Choi D."/>
        </authorList>
    </citation>
    <scope>NUCLEOTIDE SEQUENCE [LARGE SCALE GENOMIC DNA]</scope>
    <source>
        <strain evidence="8">cv. CM334</strain>
    </source>
</reference>
<dbReference type="InterPro" id="IPR036388">
    <property type="entry name" value="WH-like_DNA-bd_sf"/>
</dbReference>
<evidence type="ECO:0000256" key="2">
    <source>
        <dbReference type="ARBA" id="ARBA00022679"/>
    </source>
</evidence>
<feature type="domain" description="O-methyltransferase C-terminal" evidence="5">
    <location>
        <begin position="129"/>
        <end position="174"/>
    </location>
</feature>
<dbReference type="Pfam" id="PF08100">
    <property type="entry name" value="Dimerisation"/>
    <property type="match status" value="1"/>
</dbReference>
<gene>
    <name evidence="7" type="ORF">T459_09881</name>
</gene>
<dbReference type="FunFam" id="1.10.10.10:FF:000213">
    <property type="entry name" value="Coniferyl alcohol 9-O-methyltransferase"/>
    <property type="match status" value="1"/>
</dbReference>
<evidence type="ECO:0000313" key="8">
    <source>
        <dbReference type="Proteomes" id="UP000222542"/>
    </source>
</evidence>
<dbReference type="Gene3D" id="3.40.50.150">
    <property type="entry name" value="Vaccinia Virus protein VP39"/>
    <property type="match status" value="1"/>
</dbReference>
<dbReference type="InterPro" id="IPR001077">
    <property type="entry name" value="COMT_C"/>
</dbReference>
<dbReference type="STRING" id="4072.A0A2G3A0L5"/>
<organism evidence="7 8">
    <name type="scientific">Capsicum annuum</name>
    <name type="common">Capsicum pepper</name>
    <dbReference type="NCBI Taxonomy" id="4072"/>
    <lineage>
        <taxon>Eukaryota</taxon>
        <taxon>Viridiplantae</taxon>
        <taxon>Streptophyta</taxon>
        <taxon>Embryophyta</taxon>
        <taxon>Tracheophyta</taxon>
        <taxon>Spermatophyta</taxon>
        <taxon>Magnoliopsida</taxon>
        <taxon>eudicotyledons</taxon>
        <taxon>Gunneridae</taxon>
        <taxon>Pentapetalae</taxon>
        <taxon>asterids</taxon>
        <taxon>lamiids</taxon>
        <taxon>Solanales</taxon>
        <taxon>Solanaceae</taxon>
        <taxon>Solanoideae</taxon>
        <taxon>Capsiceae</taxon>
        <taxon>Capsicum</taxon>
    </lineage>
</organism>
<keyword evidence="8" id="KW-1185">Reference proteome</keyword>
<dbReference type="GO" id="GO:0009813">
    <property type="term" value="P:flavonoid biosynthetic process"/>
    <property type="evidence" value="ECO:0007669"/>
    <property type="project" value="UniProtKB-ARBA"/>
</dbReference>
<dbReference type="GO" id="GO:0008171">
    <property type="term" value="F:O-methyltransferase activity"/>
    <property type="evidence" value="ECO:0007669"/>
    <property type="project" value="InterPro"/>
</dbReference>
<reference evidence="7 8" key="1">
    <citation type="journal article" date="2014" name="Nat. Genet.">
        <title>Genome sequence of the hot pepper provides insights into the evolution of pungency in Capsicum species.</title>
        <authorList>
            <person name="Kim S."/>
            <person name="Park M."/>
            <person name="Yeom S.I."/>
            <person name="Kim Y.M."/>
            <person name="Lee J.M."/>
            <person name="Lee H.A."/>
            <person name="Seo E."/>
            <person name="Choi J."/>
            <person name="Cheong K."/>
            <person name="Kim K.T."/>
            <person name="Jung K."/>
            <person name="Lee G.W."/>
            <person name="Oh S.K."/>
            <person name="Bae C."/>
            <person name="Kim S.B."/>
            <person name="Lee H.Y."/>
            <person name="Kim S.Y."/>
            <person name="Kim M.S."/>
            <person name="Kang B.C."/>
            <person name="Jo Y.D."/>
            <person name="Yang H.B."/>
            <person name="Jeong H.J."/>
            <person name="Kang W.H."/>
            <person name="Kwon J.K."/>
            <person name="Shin C."/>
            <person name="Lim J.Y."/>
            <person name="Park J.H."/>
            <person name="Huh J.H."/>
            <person name="Kim J.S."/>
            <person name="Kim B.D."/>
            <person name="Cohen O."/>
            <person name="Paran I."/>
            <person name="Suh M.C."/>
            <person name="Lee S.B."/>
            <person name="Kim Y.K."/>
            <person name="Shin Y."/>
            <person name="Noh S.J."/>
            <person name="Park J."/>
            <person name="Seo Y.S."/>
            <person name="Kwon S.Y."/>
            <person name="Kim H.A."/>
            <person name="Park J.M."/>
            <person name="Kim H.J."/>
            <person name="Choi S.B."/>
            <person name="Bosland P.W."/>
            <person name="Reeves G."/>
            <person name="Jo S.H."/>
            <person name="Lee B.W."/>
            <person name="Cho H.T."/>
            <person name="Choi H.S."/>
            <person name="Lee M.S."/>
            <person name="Yu Y."/>
            <person name="Do Choi Y."/>
            <person name="Park B.S."/>
            <person name="van Deynze A."/>
            <person name="Ashrafi H."/>
            <person name="Hill T."/>
            <person name="Kim W.T."/>
            <person name="Pai H.S."/>
            <person name="Ahn H.K."/>
            <person name="Yeam I."/>
            <person name="Giovannoni J.J."/>
            <person name="Rose J.K."/>
            <person name="Sorensen I."/>
            <person name="Lee S.J."/>
            <person name="Kim R.W."/>
            <person name="Choi I.Y."/>
            <person name="Choi B.S."/>
            <person name="Lim J.S."/>
            <person name="Lee Y.H."/>
            <person name="Choi D."/>
        </authorList>
    </citation>
    <scope>NUCLEOTIDE SEQUENCE [LARGE SCALE GENOMIC DNA]</scope>
    <source>
        <strain evidence="8">cv. CM334</strain>
    </source>
</reference>
<dbReference type="InterPro" id="IPR029063">
    <property type="entry name" value="SAM-dependent_MTases_sf"/>
</dbReference>
<dbReference type="InterPro" id="IPR016461">
    <property type="entry name" value="COMT-like"/>
</dbReference>
<keyword evidence="2" id="KW-0808">Transferase</keyword>
<evidence type="ECO:0000256" key="3">
    <source>
        <dbReference type="ARBA" id="ARBA00022691"/>
    </source>
</evidence>
<dbReference type="GO" id="GO:0032259">
    <property type="term" value="P:methylation"/>
    <property type="evidence" value="ECO:0007669"/>
    <property type="project" value="UniProtKB-KW"/>
</dbReference>
<dbReference type="PROSITE" id="PS51683">
    <property type="entry name" value="SAM_OMT_II"/>
    <property type="match status" value="1"/>
</dbReference>
<dbReference type="Gene3D" id="1.10.10.10">
    <property type="entry name" value="Winged helix-like DNA-binding domain superfamily/Winged helix DNA-binding domain"/>
    <property type="match status" value="1"/>
</dbReference>
<evidence type="ECO:0000313" key="7">
    <source>
        <dbReference type="EMBL" id="PHT87775.1"/>
    </source>
</evidence>
<keyword evidence="3" id="KW-0949">S-adenosyl-L-methionine</keyword>
<evidence type="ECO:0000259" key="6">
    <source>
        <dbReference type="Pfam" id="PF08100"/>
    </source>
</evidence>
<comment type="similarity">
    <text evidence="4">Belongs to the class I-like SAM-binding methyltransferase superfamily. Cation-independent O-methyltransferase family. COMT subfamily.</text>
</comment>
<dbReference type="OMA" id="VSAWEMT"/>
<comment type="caution">
    <text evidence="7">The sequence shown here is derived from an EMBL/GenBank/DDBJ whole genome shotgun (WGS) entry which is preliminary data.</text>
</comment>
<evidence type="ECO:0000256" key="4">
    <source>
        <dbReference type="ARBA" id="ARBA00034481"/>
    </source>
</evidence>
<evidence type="ECO:0000259" key="5">
    <source>
        <dbReference type="Pfam" id="PF00891"/>
    </source>
</evidence>
<feature type="domain" description="O-methyltransferase dimerisation" evidence="6">
    <location>
        <begin position="23"/>
        <end position="108"/>
    </location>
</feature>
<dbReference type="GO" id="GO:0046983">
    <property type="term" value="F:protein dimerization activity"/>
    <property type="evidence" value="ECO:0007669"/>
    <property type="project" value="InterPro"/>
</dbReference>
<dbReference type="GO" id="GO:0008757">
    <property type="term" value="F:S-adenosylmethionine-dependent methyltransferase activity"/>
    <property type="evidence" value="ECO:0007669"/>
    <property type="project" value="UniProtKB-ARBA"/>
</dbReference>
<dbReference type="SUPFAM" id="SSF46785">
    <property type="entry name" value="Winged helix' DNA-binding domain"/>
    <property type="match status" value="1"/>
</dbReference>
<evidence type="ECO:0000256" key="1">
    <source>
        <dbReference type="ARBA" id="ARBA00022603"/>
    </source>
</evidence>
<sequence length="175" mass="19965">MALPNNDIGEKYREALAAQAHIWNQIFNFINSMSLKCAIQLGIPDIIHSHGRPMTLSDLVDALPINNNNAKAQDCVYRLMRILIHAGFFIQEDEGYLLTPTSRLLLKDEPMSMIPLLQLQLDPIMMNPWHYLSKWFQNGDSSTPFVTAHGKPLYEYAEKEPKFSRLFNEAMASDA</sequence>
<protein>
    <submittedName>
        <fullName evidence="7">8-hydroxyquercetin 8-O-methyltransferase</fullName>
    </submittedName>
</protein>
<dbReference type="Gramene" id="PHT87775">
    <property type="protein sequence ID" value="PHT87775"/>
    <property type="gene ID" value="T459_09881"/>
</dbReference>
<dbReference type="Pfam" id="PF00891">
    <property type="entry name" value="Methyltransf_2"/>
    <property type="match status" value="1"/>
</dbReference>
<keyword evidence="1" id="KW-0489">Methyltransferase</keyword>
<dbReference type="PANTHER" id="PTHR11746">
    <property type="entry name" value="O-METHYLTRANSFERASE"/>
    <property type="match status" value="1"/>
</dbReference>
<proteinExistence type="inferred from homology"/>
<dbReference type="InterPro" id="IPR012967">
    <property type="entry name" value="COMT_dimerisation"/>
</dbReference>
<dbReference type="AlphaFoldDB" id="A0A2G3A0L5"/>